<gene>
    <name evidence="10" type="ORF">H8702_03800</name>
</gene>
<comment type="similarity">
    <text evidence="2 9">Belongs to the alanine or glycine:cation symporter (AGCS) (TC 2.A.25) family.</text>
</comment>
<evidence type="ECO:0000256" key="5">
    <source>
        <dbReference type="ARBA" id="ARBA00022692"/>
    </source>
</evidence>
<feature type="transmembrane region" description="Helical" evidence="9">
    <location>
        <begin position="422"/>
        <end position="442"/>
    </location>
</feature>
<keyword evidence="5 9" id="KW-0812">Transmembrane</keyword>
<reference evidence="10" key="1">
    <citation type="submission" date="2020-08" db="EMBL/GenBank/DDBJ databases">
        <title>Genome public.</title>
        <authorList>
            <person name="Liu C."/>
            <person name="Sun Q."/>
        </authorList>
    </citation>
    <scope>NUCLEOTIDE SEQUENCE</scope>
    <source>
        <strain evidence="10">NSJ-15</strain>
    </source>
</reference>
<keyword evidence="4 9" id="KW-1003">Cell membrane</keyword>
<keyword evidence="6 9" id="KW-0769">Symport</keyword>
<evidence type="ECO:0000256" key="9">
    <source>
        <dbReference type="RuleBase" id="RU363064"/>
    </source>
</evidence>
<keyword evidence="11" id="KW-1185">Reference proteome</keyword>
<dbReference type="RefSeq" id="WP_187536255.1">
    <property type="nucleotide sequence ID" value="NZ_JACRTL010000001.1"/>
</dbReference>
<dbReference type="GO" id="GO:0005886">
    <property type="term" value="C:plasma membrane"/>
    <property type="evidence" value="ECO:0007669"/>
    <property type="project" value="UniProtKB-SubCell"/>
</dbReference>
<evidence type="ECO:0000256" key="7">
    <source>
        <dbReference type="ARBA" id="ARBA00022989"/>
    </source>
</evidence>
<dbReference type="Proteomes" id="UP000632659">
    <property type="component" value="Unassembled WGS sequence"/>
</dbReference>
<dbReference type="Gene3D" id="1.20.1740.10">
    <property type="entry name" value="Amino acid/polyamine transporter I"/>
    <property type="match status" value="1"/>
</dbReference>
<keyword evidence="7 9" id="KW-1133">Transmembrane helix</keyword>
<protein>
    <submittedName>
        <fullName evidence="10">Sodium:alanine symporter family protein</fullName>
    </submittedName>
</protein>
<dbReference type="GO" id="GO:0005283">
    <property type="term" value="F:amino acid:sodium symporter activity"/>
    <property type="evidence" value="ECO:0007669"/>
    <property type="project" value="InterPro"/>
</dbReference>
<dbReference type="EMBL" id="JACRTL010000001">
    <property type="protein sequence ID" value="MBC8610248.1"/>
    <property type="molecule type" value="Genomic_DNA"/>
</dbReference>
<accession>A0A8J6P363</accession>
<feature type="transmembrane region" description="Helical" evidence="9">
    <location>
        <begin position="151"/>
        <end position="168"/>
    </location>
</feature>
<comment type="subcellular location">
    <subcellularLocation>
        <location evidence="1 9">Cell membrane</location>
        <topology evidence="1 9">Multi-pass membrane protein</topology>
    </subcellularLocation>
</comment>
<proteinExistence type="inferred from homology"/>
<name>A0A8J6P363_9FIRM</name>
<keyword evidence="8 9" id="KW-0472">Membrane</keyword>
<evidence type="ECO:0000256" key="6">
    <source>
        <dbReference type="ARBA" id="ARBA00022847"/>
    </source>
</evidence>
<dbReference type="InterPro" id="IPR001463">
    <property type="entry name" value="Na/Ala_symport"/>
</dbReference>
<comment type="caution">
    <text evidence="10">The sequence shown here is derived from an EMBL/GenBank/DDBJ whole genome shotgun (WGS) entry which is preliminary data.</text>
</comment>
<dbReference type="PRINTS" id="PR00175">
    <property type="entry name" value="NAALASMPORT"/>
</dbReference>
<dbReference type="AlphaFoldDB" id="A0A8J6P363"/>
<feature type="transmembrane region" description="Helical" evidence="9">
    <location>
        <begin position="213"/>
        <end position="235"/>
    </location>
</feature>
<dbReference type="PANTHER" id="PTHR30330:SF3">
    <property type="entry name" value="TRANSCRIPTIONAL REGULATOR, LRP FAMILY"/>
    <property type="match status" value="1"/>
</dbReference>
<dbReference type="PROSITE" id="PS00873">
    <property type="entry name" value="NA_ALANINE_SYMP"/>
    <property type="match status" value="1"/>
</dbReference>
<evidence type="ECO:0000256" key="2">
    <source>
        <dbReference type="ARBA" id="ARBA00009261"/>
    </source>
</evidence>
<dbReference type="PANTHER" id="PTHR30330">
    <property type="entry name" value="AGSS FAMILY TRANSPORTER, SODIUM-ALANINE"/>
    <property type="match status" value="1"/>
</dbReference>
<dbReference type="FunFam" id="1.20.1740.10:FF:000004">
    <property type="entry name" value="Sodium:alanine symporter family protein"/>
    <property type="match status" value="1"/>
</dbReference>
<evidence type="ECO:0000256" key="3">
    <source>
        <dbReference type="ARBA" id="ARBA00022448"/>
    </source>
</evidence>
<feature type="transmembrane region" description="Helical" evidence="9">
    <location>
        <begin position="356"/>
        <end position="377"/>
    </location>
</feature>
<evidence type="ECO:0000256" key="1">
    <source>
        <dbReference type="ARBA" id="ARBA00004651"/>
    </source>
</evidence>
<feature type="transmembrane region" description="Helical" evidence="9">
    <location>
        <begin position="398"/>
        <end position="416"/>
    </location>
</feature>
<sequence>MKEFFLSLNDAVHSLIWGPAMLCLLLGIGVYYTLRTGFFQLRFWKTIWRCTIGGLLRKKVPSQAKGQVSSFQAAATSLAGCIGTGNIVGVATALSSGGPGALFWMWVSSFFGMILKYAEILLGVHFKKKNAEGQIVGGPMYYLSVGLRQKWLGGIFAFSCILASFGIGNMTQVNSITQSFSDMGNAGRLLIGVLVATLVGLVVWGGISRIAKISAITVPFFAFFYLAGTILILVFRANEIPHAFTSIFTDAFRFESAGGGILGYLTMNAVRFGFSRGVFSNEAGMGSASIAHAAADSSNEVEEGMWGIFEVFFDTLLMCTITGLVILTTGVLETGLDGAQLTAAAFSSVFGSSFSGYFLTISISMFAFATLIGWYYYGESCVKYLFLHRPNMLLWYRCLYLGCTVLGAVMKLQVVWKISDTFNGFMVLPNLIGLIFLSGIVVRKTKEYECLYKKNKKVLK</sequence>
<evidence type="ECO:0000313" key="10">
    <source>
        <dbReference type="EMBL" id="MBC8610248.1"/>
    </source>
</evidence>
<evidence type="ECO:0000256" key="4">
    <source>
        <dbReference type="ARBA" id="ARBA00022475"/>
    </source>
</evidence>
<dbReference type="Pfam" id="PF01235">
    <property type="entry name" value="Na_Ala_symp"/>
    <property type="match status" value="1"/>
</dbReference>
<feature type="transmembrane region" description="Helical" evidence="9">
    <location>
        <begin position="15"/>
        <end position="34"/>
    </location>
</feature>
<dbReference type="NCBIfam" id="TIGR00835">
    <property type="entry name" value="agcS"/>
    <property type="match status" value="1"/>
</dbReference>
<evidence type="ECO:0000313" key="11">
    <source>
        <dbReference type="Proteomes" id="UP000632659"/>
    </source>
</evidence>
<feature type="transmembrane region" description="Helical" evidence="9">
    <location>
        <begin position="189"/>
        <end position="207"/>
    </location>
</feature>
<feature type="transmembrane region" description="Helical" evidence="9">
    <location>
        <begin position="311"/>
        <end position="332"/>
    </location>
</feature>
<organism evidence="10 11">
    <name type="scientific">Massiliimalia timonensis</name>
    <dbReference type="NCBI Taxonomy" id="1987501"/>
    <lineage>
        <taxon>Bacteria</taxon>
        <taxon>Bacillati</taxon>
        <taxon>Bacillota</taxon>
        <taxon>Clostridia</taxon>
        <taxon>Eubacteriales</taxon>
        <taxon>Oscillospiraceae</taxon>
        <taxon>Massiliimalia</taxon>
    </lineage>
</organism>
<evidence type="ECO:0000256" key="8">
    <source>
        <dbReference type="ARBA" id="ARBA00023136"/>
    </source>
</evidence>
<keyword evidence="3 9" id="KW-0813">Transport</keyword>